<evidence type="ECO:0000256" key="1">
    <source>
        <dbReference type="SAM" id="SignalP"/>
    </source>
</evidence>
<evidence type="ECO:0000313" key="3">
    <source>
        <dbReference type="EMBL" id="RGS85477.1"/>
    </source>
</evidence>
<dbReference type="PROSITE" id="PS51257">
    <property type="entry name" value="PROKAR_LIPOPROTEIN"/>
    <property type="match status" value="1"/>
</dbReference>
<dbReference type="Proteomes" id="UP000266492">
    <property type="component" value="Unassembled WGS sequence"/>
</dbReference>
<dbReference type="EMBL" id="QRVZ01000004">
    <property type="protein sequence ID" value="RGS85477.1"/>
    <property type="molecule type" value="Genomic_DNA"/>
</dbReference>
<comment type="caution">
    <text evidence="3">The sequence shown here is derived from an EMBL/GenBank/DDBJ whole genome shotgun (WGS) entry which is preliminary data.</text>
</comment>
<evidence type="ECO:0000313" key="2">
    <source>
        <dbReference type="EMBL" id="KAA3807640.1"/>
    </source>
</evidence>
<evidence type="ECO:0000313" key="5">
    <source>
        <dbReference type="Proteomes" id="UP000460135"/>
    </source>
</evidence>
<keyword evidence="1" id="KW-0732">Signal</keyword>
<protein>
    <recommendedName>
        <fullName evidence="6">Lipoprotein</fullName>
    </recommendedName>
</protein>
<proteinExistence type="predicted"/>
<organism evidence="3 4">
    <name type="scientific">Bacteroides ovatus</name>
    <dbReference type="NCBI Taxonomy" id="28116"/>
    <lineage>
        <taxon>Bacteria</taxon>
        <taxon>Pseudomonadati</taxon>
        <taxon>Bacteroidota</taxon>
        <taxon>Bacteroidia</taxon>
        <taxon>Bacteroidales</taxon>
        <taxon>Bacteroidaceae</taxon>
        <taxon>Bacteroides</taxon>
    </lineage>
</organism>
<reference evidence="3 4" key="1">
    <citation type="submission" date="2018-08" db="EMBL/GenBank/DDBJ databases">
        <title>A genome reference for cultivated species of the human gut microbiota.</title>
        <authorList>
            <person name="Zou Y."/>
            <person name="Xue W."/>
            <person name="Luo G."/>
        </authorList>
    </citation>
    <scope>NUCLEOTIDE SEQUENCE [LARGE SCALE GENOMIC DNA]</scope>
    <source>
        <strain evidence="3 4">AF20-9LB</strain>
    </source>
</reference>
<reference evidence="2 5" key="2">
    <citation type="journal article" date="2019" name="Nat. Med.">
        <title>A library of human gut bacterial isolates paired with longitudinal multiomics data enables mechanistic microbiome research.</title>
        <authorList>
            <person name="Poyet M."/>
            <person name="Groussin M."/>
            <person name="Gibbons S.M."/>
            <person name="Avila-Pacheco J."/>
            <person name="Jiang X."/>
            <person name="Kearney S.M."/>
            <person name="Perrotta A.R."/>
            <person name="Berdy B."/>
            <person name="Zhao S."/>
            <person name="Lieberman T.D."/>
            <person name="Swanson P.K."/>
            <person name="Smith M."/>
            <person name="Roesemann S."/>
            <person name="Alexander J.E."/>
            <person name="Rich S.A."/>
            <person name="Livny J."/>
            <person name="Vlamakis H."/>
            <person name="Clish C."/>
            <person name="Bullock K."/>
            <person name="Deik A."/>
            <person name="Scott J."/>
            <person name="Pierce K.A."/>
            <person name="Xavier R.J."/>
            <person name="Alm E.J."/>
        </authorList>
    </citation>
    <scope>NUCLEOTIDE SEQUENCE [LARGE SCALE GENOMIC DNA]</scope>
    <source>
        <strain evidence="2 5">BIOML-A183</strain>
    </source>
</reference>
<evidence type="ECO:0000313" key="4">
    <source>
        <dbReference type="Proteomes" id="UP000266492"/>
    </source>
</evidence>
<feature type="signal peptide" evidence="1">
    <location>
        <begin position="1"/>
        <end position="26"/>
    </location>
</feature>
<evidence type="ECO:0008006" key="6">
    <source>
        <dbReference type="Google" id="ProtNLM"/>
    </source>
</evidence>
<sequence>MTTKRTFQSLVAIFSLALILVSCGLAKSTAPRPTDTVGTNPDELEAKLAEIMENAGGTLETAEFASINSSCSHSGKTSYSVDLEIVKPQNKNRLAEAKWYSSESSPNDFSVTDIVLSDSENNVIKEYDQFKDILFTYADIEQYINHSSTCFKEALEASGYGADGYVERITISREQYNNNKLKASIKVTHKSDRTLKKYYQIQEDGMHIVKK</sequence>
<feature type="chain" id="PRO_5042705248" description="Lipoprotein" evidence="1">
    <location>
        <begin position="27"/>
        <end position="211"/>
    </location>
</feature>
<dbReference type="RefSeq" id="WP_118418448.1">
    <property type="nucleotide sequence ID" value="NZ_CAKJYX010000005.1"/>
</dbReference>
<gene>
    <name evidence="3" type="ORF">DWX70_06580</name>
    <name evidence="2" type="ORF">F3F51_05000</name>
</gene>
<dbReference type="AlphaFoldDB" id="A0A395VZH1"/>
<dbReference type="Proteomes" id="UP000460135">
    <property type="component" value="Unassembled WGS sequence"/>
</dbReference>
<accession>A0A395VZH1</accession>
<name>A0A395VZH1_BACOV</name>
<dbReference type="EMBL" id="VWLX01000003">
    <property type="protein sequence ID" value="KAA3807640.1"/>
    <property type="molecule type" value="Genomic_DNA"/>
</dbReference>